<gene>
    <name evidence="2" type="ORF">SPHA_59788</name>
</gene>
<sequence>MPYIFGALLNREECYQSIQSAGSAGGWNWGEQSSSASSTSSSSSNLASTSSQSKSSPHKRLHRSHTLRFDETVTYAYTDTDVDDC</sequence>
<protein>
    <submittedName>
        <fullName evidence="2">Uncharacterized protein</fullName>
    </submittedName>
</protein>
<evidence type="ECO:0000313" key="2">
    <source>
        <dbReference type="EMBL" id="CAE1307761.1"/>
    </source>
</evidence>
<evidence type="ECO:0000256" key="1">
    <source>
        <dbReference type="SAM" id="MobiDB-lite"/>
    </source>
</evidence>
<dbReference type="EMBL" id="CAHIKZ030004146">
    <property type="protein sequence ID" value="CAE1307761.1"/>
    <property type="molecule type" value="Genomic_DNA"/>
</dbReference>
<organism evidence="2 3">
    <name type="scientific">Acanthosepion pharaonis</name>
    <name type="common">Pharaoh cuttlefish</name>
    <name type="synonym">Sepia pharaonis</name>
    <dbReference type="NCBI Taxonomy" id="158019"/>
    <lineage>
        <taxon>Eukaryota</taxon>
        <taxon>Metazoa</taxon>
        <taxon>Spiralia</taxon>
        <taxon>Lophotrochozoa</taxon>
        <taxon>Mollusca</taxon>
        <taxon>Cephalopoda</taxon>
        <taxon>Coleoidea</taxon>
        <taxon>Decapodiformes</taxon>
        <taxon>Sepiida</taxon>
        <taxon>Sepiina</taxon>
        <taxon>Sepiidae</taxon>
        <taxon>Acanthosepion</taxon>
    </lineage>
</organism>
<proteinExistence type="predicted"/>
<evidence type="ECO:0000313" key="3">
    <source>
        <dbReference type="Proteomes" id="UP000597762"/>
    </source>
</evidence>
<reference evidence="2" key="1">
    <citation type="submission" date="2021-01" db="EMBL/GenBank/DDBJ databases">
        <authorList>
            <person name="Li R."/>
            <person name="Bekaert M."/>
        </authorList>
    </citation>
    <scope>NUCLEOTIDE SEQUENCE</scope>
    <source>
        <strain evidence="2">Farmed</strain>
    </source>
</reference>
<comment type="caution">
    <text evidence="2">The sequence shown here is derived from an EMBL/GenBank/DDBJ whole genome shotgun (WGS) entry which is preliminary data.</text>
</comment>
<dbReference type="Proteomes" id="UP000597762">
    <property type="component" value="Unassembled WGS sequence"/>
</dbReference>
<feature type="region of interest" description="Disordered" evidence="1">
    <location>
        <begin position="21"/>
        <end position="64"/>
    </location>
</feature>
<name>A0A812DSV9_ACAPH</name>
<feature type="compositionally biased region" description="Low complexity" evidence="1">
    <location>
        <begin position="32"/>
        <end position="55"/>
    </location>
</feature>
<dbReference type="OrthoDB" id="1708389at2759"/>
<accession>A0A812DSV9</accession>
<keyword evidence="3" id="KW-1185">Reference proteome</keyword>
<dbReference type="AlphaFoldDB" id="A0A812DSV9"/>